<gene>
    <name evidence="1" type="ordered locus">Arad_8107</name>
</gene>
<reference evidence="1 2" key="1">
    <citation type="journal article" date="2009" name="J. Bacteriol.">
        <title>Genome sequences of three Agrobacterium biovars help elucidate the evolution of multichromosome genomes in bacteria.</title>
        <authorList>
            <person name="Slater S.C."/>
            <person name="Goldman B.S."/>
            <person name="Goodner B."/>
            <person name="Setubal J.C."/>
            <person name="Farrand S.K."/>
            <person name="Nester E.W."/>
            <person name="Burr T.J."/>
            <person name="Banta L."/>
            <person name="Dickerman A.W."/>
            <person name="Paulsen I."/>
            <person name="Otten L."/>
            <person name="Suen G."/>
            <person name="Welch R."/>
            <person name="Almeida N.F."/>
            <person name="Arnold F."/>
            <person name="Burton O.T."/>
            <person name="Du Z."/>
            <person name="Ewing A."/>
            <person name="Godsy E."/>
            <person name="Heisel S."/>
            <person name="Houmiel K.L."/>
            <person name="Jhaveri J."/>
            <person name="Lu J."/>
            <person name="Miller N.M."/>
            <person name="Norton S."/>
            <person name="Chen Q."/>
            <person name="Phoolcharoen W."/>
            <person name="Ohlin V."/>
            <person name="Ondrusek D."/>
            <person name="Pride N."/>
            <person name="Stricklin S.L."/>
            <person name="Sun J."/>
            <person name="Wheeler C."/>
            <person name="Wilson L."/>
            <person name="Zhu H."/>
            <person name="Wood D.W."/>
        </authorList>
    </citation>
    <scope>NUCLEOTIDE SEQUENCE [LARGE SCALE GENOMIC DNA]</scope>
    <source>
        <strain evidence="2">K84 / ATCC BAA-868</strain>
    </source>
</reference>
<proteinExistence type="predicted"/>
<evidence type="ECO:0000313" key="1">
    <source>
        <dbReference type="EMBL" id="ACM29456.1"/>
    </source>
</evidence>
<name>B9JHR4_RHIR8</name>
<sequence>MLATIRVRSLSRRAFDGNFWLIKEMTSAFLLHG</sequence>
<dbReference type="AlphaFoldDB" id="B9JHR4"/>
<dbReference type="EMBL" id="CP000629">
    <property type="protein sequence ID" value="ACM29456.1"/>
    <property type="molecule type" value="Genomic_DNA"/>
</dbReference>
<evidence type="ECO:0000313" key="2">
    <source>
        <dbReference type="Proteomes" id="UP000001600"/>
    </source>
</evidence>
<dbReference type="HOGENOM" id="CLU_3380155_0_0_5"/>
<dbReference type="STRING" id="311403.Arad_8107"/>
<accession>B9JHR4</accession>
<organism evidence="1 2">
    <name type="scientific">Rhizobium rhizogenes (strain K84 / ATCC BAA-868)</name>
    <name type="common">Agrobacterium radiobacter</name>
    <dbReference type="NCBI Taxonomy" id="311403"/>
    <lineage>
        <taxon>Bacteria</taxon>
        <taxon>Pseudomonadati</taxon>
        <taxon>Pseudomonadota</taxon>
        <taxon>Alphaproteobacteria</taxon>
        <taxon>Hyphomicrobiales</taxon>
        <taxon>Rhizobiaceae</taxon>
        <taxon>Rhizobium/Agrobacterium group</taxon>
        <taxon>Rhizobium</taxon>
    </lineage>
</organism>
<dbReference type="Proteomes" id="UP000001600">
    <property type="component" value="Chromosome 2"/>
</dbReference>
<dbReference type="KEGG" id="ara:Arad_8107"/>
<protein>
    <submittedName>
        <fullName evidence="1">Uncharacterized protein</fullName>
    </submittedName>
</protein>